<evidence type="ECO:0000313" key="2">
    <source>
        <dbReference type="EMBL" id="KGF49551.1"/>
    </source>
</evidence>
<gene>
    <name evidence="2" type="ORF">HMPREF0654_04635</name>
</gene>
<dbReference type="RefSeq" id="WP_036882924.1">
    <property type="nucleotide sequence ID" value="NZ_JRNR01000036.1"/>
</dbReference>
<dbReference type="PROSITE" id="PS51257">
    <property type="entry name" value="PROKAR_LIPOPROTEIN"/>
    <property type="match status" value="1"/>
</dbReference>
<name>A0A096AS43_9BACT</name>
<feature type="domain" description="Putative carbohydrate metabolism" evidence="1">
    <location>
        <begin position="139"/>
        <end position="368"/>
    </location>
</feature>
<dbReference type="EMBL" id="JRNR01000036">
    <property type="protein sequence ID" value="KGF49551.1"/>
    <property type="molecule type" value="Genomic_DNA"/>
</dbReference>
<dbReference type="Gene3D" id="2.60.40.2340">
    <property type="match status" value="1"/>
</dbReference>
<evidence type="ECO:0000313" key="3">
    <source>
        <dbReference type="Proteomes" id="UP000029538"/>
    </source>
</evidence>
<dbReference type="InterPro" id="IPR025112">
    <property type="entry name" value="PCMD"/>
</dbReference>
<evidence type="ECO:0000259" key="1">
    <source>
        <dbReference type="Pfam" id="PF13201"/>
    </source>
</evidence>
<accession>A0A096AS43</accession>
<protein>
    <recommendedName>
        <fullName evidence="1">Putative carbohydrate metabolism domain-containing protein</fullName>
    </recommendedName>
</protein>
<comment type="caution">
    <text evidence="2">The sequence shown here is derived from an EMBL/GenBank/DDBJ whole genome shotgun (WGS) entry which is preliminary data.</text>
</comment>
<dbReference type="Gene3D" id="2.60.120.890">
    <property type="entry name" value="BT2081, beta-jelly-roll domain"/>
    <property type="match status" value="1"/>
</dbReference>
<dbReference type="InterPro" id="IPR038653">
    <property type="entry name" value="Put_CMD_sf"/>
</dbReference>
<dbReference type="AlphaFoldDB" id="A0A096AS43"/>
<dbReference type="Proteomes" id="UP000029538">
    <property type="component" value="Unassembled WGS sequence"/>
</dbReference>
<dbReference type="Pfam" id="PF13201">
    <property type="entry name" value="PCMD"/>
    <property type="match status" value="1"/>
</dbReference>
<reference evidence="2 3" key="1">
    <citation type="submission" date="2014-07" db="EMBL/GenBank/DDBJ databases">
        <authorList>
            <person name="McCorrison J."/>
            <person name="Sanka R."/>
            <person name="Torralba M."/>
            <person name="Gillis M."/>
            <person name="Haft D.H."/>
            <person name="Methe B."/>
            <person name="Sutton G."/>
            <person name="Nelson K.E."/>
        </authorList>
    </citation>
    <scope>NUCLEOTIDE SEQUENCE [LARGE SCALE GENOMIC DNA]</scope>
    <source>
        <strain evidence="2 3">DNF00882</strain>
    </source>
</reference>
<proteinExistence type="predicted"/>
<organism evidence="2 3">
    <name type="scientific">Prevotella disiens DNF00882</name>
    <dbReference type="NCBI Taxonomy" id="1401075"/>
    <lineage>
        <taxon>Bacteria</taxon>
        <taxon>Pseudomonadati</taxon>
        <taxon>Bacteroidota</taxon>
        <taxon>Bacteroidia</taxon>
        <taxon>Bacteroidales</taxon>
        <taxon>Prevotellaceae</taxon>
        <taxon>Prevotella</taxon>
    </lineage>
</organism>
<sequence length="371" mass="41639">MKHLNVLCKGTICLSLILLLGSCIKDEALNKEADITKATLKDYKTSRMPIITNNEVRFYMNGWEDLTKMAPEFELTPGATIDPASGTVRNFLTPQNYIVTSEDGQWKKPYKVSFITDDVATKYHFENAKYYTYTDREGVKKEYFHIFYETTNGKDIMQWGSGNAGYLITHQDAKAEDYPTCQVDGGVLGKCVKLTTKDTGELGKRFKAPIAAGNLFMGTFNIELGNMAKSTHFGLPFRKIPTKLSGYYKYKAGDVYTDKNGSIVSGKRDDFDIYAVLFEVTDDTPYLDGNNAQTSKNIVLFAQVTDKKETNEWTHFVIDFNSVDGRVVDMEKLKDGKYSLAIIMSSSKDGANFNGAVGSTLYVDEMELFTK</sequence>